<keyword evidence="3 5" id="KW-1133">Transmembrane helix</keyword>
<gene>
    <name evidence="8" type="ordered locus">Kkor_0705</name>
</gene>
<dbReference type="RefSeq" id="WP_012800639.1">
    <property type="nucleotide sequence ID" value="NC_013166.1"/>
</dbReference>
<feature type="transmembrane region" description="Helical" evidence="5">
    <location>
        <begin position="7"/>
        <end position="34"/>
    </location>
</feature>
<feature type="domain" description="Virulence factor membrane-bound polymerase C-terminal" evidence="7">
    <location>
        <begin position="373"/>
        <end position="558"/>
    </location>
</feature>
<dbReference type="KEGG" id="kko:Kkor_0705"/>
<feature type="transmembrane region" description="Helical" evidence="5">
    <location>
        <begin position="88"/>
        <end position="110"/>
    </location>
</feature>
<feature type="transmembrane region" description="Helical" evidence="5">
    <location>
        <begin position="169"/>
        <end position="186"/>
    </location>
</feature>
<feature type="transmembrane region" description="Helical" evidence="5">
    <location>
        <begin position="431"/>
        <end position="452"/>
    </location>
</feature>
<feature type="transmembrane region" description="Helical" evidence="5">
    <location>
        <begin position="242"/>
        <end position="261"/>
    </location>
</feature>
<evidence type="ECO:0000259" key="6">
    <source>
        <dbReference type="Pfam" id="PF04932"/>
    </source>
</evidence>
<comment type="subcellular location">
    <subcellularLocation>
        <location evidence="1">Membrane</location>
        <topology evidence="1">Multi-pass membrane protein</topology>
    </subcellularLocation>
</comment>
<feature type="transmembrane region" description="Helical" evidence="5">
    <location>
        <begin position="366"/>
        <end position="385"/>
    </location>
</feature>
<protein>
    <submittedName>
        <fullName evidence="8">Uncharacterized protein</fullName>
    </submittedName>
</protein>
<organism evidence="8 9">
    <name type="scientific">Kangiella koreensis (strain DSM 16069 / JCM 12317 / KCTC 12182 / SW-125)</name>
    <dbReference type="NCBI Taxonomy" id="523791"/>
    <lineage>
        <taxon>Bacteria</taxon>
        <taxon>Pseudomonadati</taxon>
        <taxon>Pseudomonadota</taxon>
        <taxon>Gammaproteobacteria</taxon>
        <taxon>Kangiellales</taxon>
        <taxon>Kangiellaceae</taxon>
        <taxon>Kangiella</taxon>
    </lineage>
</organism>
<feature type="transmembrane region" description="Helical" evidence="5">
    <location>
        <begin position="122"/>
        <end position="149"/>
    </location>
</feature>
<dbReference type="STRING" id="523791.Kkor_0705"/>
<sequence length="569" mass="64189">MSKENKIVLLTVALYFLLISHVWFPSIGITGLGIQQNNLSWLWVVAVCCLSFFLISTRGLKIPCFWKWGSIALACSLLPFVIIHDFAIFRSGLLLVAGYLTIWIFILALYQFDALKGEANKLILIILGAVFIQVIWGAYEIISASVINYQSGQLLIEPTPLGVFNQRNAFASFVATGIVLSFYYILSPFKEVRYTKVTYAIFFVFVFLASFTVAYTVSRAGIIGLIIGVALLIPLILSKKQFGVAIGVVLVILASVSADYISGLAGNIDKQIVHGGPRVGYYLTSVMAIFEKPILGHGLGSFEHVFLEKFAELYDAGKIPVDNDYHGNLVHPHNELLLWGIQGGLITIVSLLALVFILAKALWTRLTYFLASISLFVPILVHSMFEMPFYQSTLHLIVLGVLFVIAYKQVATLKQEESKDKEFSLKGLSSALRMASVIFFVFFLAVFTLNILSLNKAKEFVYDEQDLQTIESVYIKFGWPDTYNYFYKASLSRFGRSTGNTFFCNDYINWAEKVLEVSPRLDYYRDLALAYECIGEYERARETALRLKYYYPTHRKTQDWVNGYLGDNL</sequence>
<dbReference type="Proteomes" id="UP000001231">
    <property type="component" value="Chromosome"/>
</dbReference>
<evidence type="ECO:0000256" key="2">
    <source>
        <dbReference type="ARBA" id="ARBA00022692"/>
    </source>
</evidence>
<name>C7R9N4_KANKD</name>
<dbReference type="Pfam" id="PF11846">
    <property type="entry name" value="Wzy_C_2"/>
    <property type="match status" value="1"/>
</dbReference>
<keyword evidence="4 5" id="KW-0472">Membrane</keyword>
<dbReference type="eggNOG" id="COG3307">
    <property type="taxonomic scope" value="Bacteria"/>
</dbReference>
<evidence type="ECO:0000256" key="3">
    <source>
        <dbReference type="ARBA" id="ARBA00022989"/>
    </source>
</evidence>
<evidence type="ECO:0000313" key="8">
    <source>
        <dbReference type="EMBL" id="ACV26125.1"/>
    </source>
</evidence>
<feature type="domain" description="O-antigen ligase-related" evidence="6">
    <location>
        <begin position="205"/>
        <end position="351"/>
    </location>
</feature>
<dbReference type="PANTHER" id="PTHR37422:SF21">
    <property type="entry name" value="EXOQ-LIKE PROTEIN"/>
    <property type="match status" value="1"/>
</dbReference>
<dbReference type="InParanoid" id="C7R9N4"/>
<feature type="transmembrane region" description="Helical" evidence="5">
    <location>
        <begin position="64"/>
        <end position="82"/>
    </location>
</feature>
<keyword evidence="2 5" id="KW-0812">Transmembrane</keyword>
<dbReference type="EMBL" id="CP001707">
    <property type="protein sequence ID" value="ACV26125.1"/>
    <property type="molecule type" value="Genomic_DNA"/>
</dbReference>
<evidence type="ECO:0000256" key="1">
    <source>
        <dbReference type="ARBA" id="ARBA00004141"/>
    </source>
</evidence>
<evidence type="ECO:0000313" key="9">
    <source>
        <dbReference type="Proteomes" id="UP000001231"/>
    </source>
</evidence>
<dbReference type="OrthoDB" id="5596698at2"/>
<dbReference type="Pfam" id="PF04932">
    <property type="entry name" value="Wzy_C"/>
    <property type="match status" value="1"/>
</dbReference>
<feature type="transmembrane region" description="Helical" evidence="5">
    <location>
        <begin position="40"/>
        <end position="57"/>
    </location>
</feature>
<dbReference type="PANTHER" id="PTHR37422">
    <property type="entry name" value="TEICHURONIC ACID BIOSYNTHESIS PROTEIN TUAE"/>
    <property type="match status" value="1"/>
</dbReference>
<dbReference type="InterPro" id="IPR021797">
    <property type="entry name" value="Wzy_C_2"/>
</dbReference>
<keyword evidence="9" id="KW-1185">Reference proteome</keyword>
<dbReference type="HOGENOM" id="CLU_034284_0_0_6"/>
<feature type="transmembrane region" description="Helical" evidence="5">
    <location>
        <begin position="198"/>
        <end position="215"/>
    </location>
</feature>
<reference evidence="8 9" key="1">
    <citation type="journal article" date="2009" name="Stand. Genomic Sci.">
        <title>Complete genome sequence of Kangiella koreensis type strain (SW-125).</title>
        <authorList>
            <person name="Han C."/>
            <person name="Sikorski J."/>
            <person name="Lapidus A."/>
            <person name="Nolan M."/>
            <person name="Glavina Del Rio T."/>
            <person name="Tice H."/>
            <person name="Cheng J.F."/>
            <person name="Lucas S."/>
            <person name="Chen F."/>
            <person name="Copeland A."/>
            <person name="Ivanova N."/>
            <person name="Mavromatis K."/>
            <person name="Ovchinnikova G."/>
            <person name="Pati A."/>
            <person name="Bruce D."/>
            <person name="Goodwin L."/>
            <person name="Pitluck S."/>
            <person name="Chen A."/>
            <person name="Palaniappan K."/>
            <person name="Land M."/>
            <person name="Hauser L."/>
            <person name="Chang Y.J."/>
            <person name="Jeffries C.D."/>
            <person name="Chain P."/>
            <person name="Saunders E."/>
            <person name="Brettin T."/>
            <person name="Goker M."/>
            <person name="Tindall B.J."/>
            <person name="Bristow J."/>
            <person name="Eisen J.A."/>
            <person name="Markowitz V."/>
            <person name="Hugenholtz P."/>
            <person name="Kyrpides N.C."/>
            <person name="Klenk H.P."/>
            <person name="Detter J.C."/>
        </authorList>
    </citation>
    <scope>NUCLEOTIDE SEQUENCE [LARGE SCALE GENOMIC DNA]</scope>
    <source>
        <strain evidence="9">DSM 16069 / KCTC 12182 / SW-125</strain>
    </source>
</reference>
<feature type="transmembrane region" description="Helical" evidence="5">
    <location>
        <begin position="391"/>
        <end position="410"/>
    </location>
</feature>
<dbReference type="InterPro" id="IPR007016">
    <property type="entry name" value="O-antigen_ligase-rel_domated"/>
</dbReference>
<evidence type="ECO:0000259" key="7">
    <source>
        <dbReference type="Pfam" id="PF11846"/>
    </source>
</evidence>
<dbReference type="AlphaFoldDB" id="C7R9N4"/>
<evidence type="ECO:0000256" key="5">
    <source>
        <dbReference type="SAM" id="Phobius"/>
    </source>
</evidence>
<feature type="transmembrane region" description="Helical" evidence="5">
    <location>
        <begin position="336"/>
        <end position="359"/>
    </location>
</feature>
<dbReference type="GO" id="GO:0016020">
    <property type="term" value="C:membrane"/>
    <property type="evidence" value="ECO:0007669"/>
    <property type="project" value="UniProtKB-SubCell"/>
</dbReference>
<accession>C7R9N4</accession>
<dbReference type="InterPro" id="IPR051533">
    <property type="entry name" value="WaaL-like"/>
</dbReference>
<feature type="transmembrane region" description="Helical" evidence="5">
    <location>
        <begin position="221"/>
        <end position="237"/>
    </location>
</feature>
<evidence type="ECO:0000256" key="4">
    <source>
        <dbReference type="ARBA" id="ARBA00023136"/>
    </source>
</evidence>
<proteinExistence type="predicted"/>